<dbReference type="AlphaFoldDB" id="A0A0P1KW00"/>
<keyword evidence="1" id="KW-0472">Membrane</keyword>
<keyword evidence="1" id="KW-1133">Transmembrane helix</keyword>
<evidence type="ECO:0000313" key="3">
    <source>
        <dbReference type="Proteomes" id="UP000236544"/>
    </source>
</evidence>
<name>A0A0P1KW00_9SACH</name>
<keyword evidence="1" id="KW-0812">Transmembrane</keyword>
<proteinExistence type="predicted"/>
<evidence type="ECO:0000313" key="2">
    <source>
        <dbReference type="EMBL" id="CUS24439.1"/>
    </source>
</evidence>
<sequence length="184" mass="21030">MKWALHRHCSQLIGTGRWVLVRGVCARKSARRWAQAPWQHRLRGLLNELSSASVLRNASRKKNKMRIFSAPIGKEVNNEQFAVGHFPRFLKLDQLRGRTRLLAGGWCARIGIITFRTARMLGLRIVFLRGVFPVLGLVLKLSLLLVDAFHDLDSNQPLVKLKKREVKLPHRKALSNSPFPPTFL</sequence>
<protein>
    <submittedName>
        <fullName evidence="2">LAQU0S16e01728g1_1</fullName>
    </submittedName>
</protein>
<dbReference type="EMBL" id="LN890574">
    <property type="protein sequence ID" value="CUS24439.1"/>
    <property type="molecule type" value="Genomic_DNA"/>
</dbReference>
<keyword evidence="3" id="KW-1185">Reference proteome</keyword>
<gene>
    <name evidence="2" type="ORF">LAQU0_S16e01728g</name>
</gene>
<evidence type="ECO:0000256" key="1">
    <source>
        <dbReference type="SAM" id="Phobius"/>
    </source>
</evidence>
<accession>A0A0P1KW00</accession>
<reference evidence="3" key="1">
    <citation type="submission" date="2015-10" db="EMBL/GenBank/DDBJ databases">
        <authorList>
            <person name="Devillers H."/>
        </authorList>
    </citation>
    <scope>NUCLEOTIDE SEQUENCE [LARGE SCALE GENOMIC DNA]</scope>
</reference>
<organism evidence="2 3">
    <name type="scientific">Lachancea quebecensis</name>
    <dbReference type="NCBI Taxonomy" id="1654605"/>
    <lineage>
        <taxon>Eukaryota</taxon>
        <taxon>Fungi</taxon>
        <taxon>Dikarya</taxon>
        <taxon>Ascomycota</taxon>
        <taxon>Saccharomycotina</taxon>
        <taxon>Saccharomycetes</taxon>
        <taxon>Saccharomycetales</taxon>
        <taxon>Saccharomycetaceae</taxon>
        <taxon>Lachancea</taxon>
    </lineage>
</organism>
<feature type="transmembrane region" description="Helical" evidence="1">
    <location>
        <begin position="126"/>
        <end position="146"/>
    </location>
</feature>
<dbReference type="Proteomes" id="UP000236544">
    <property type="component" value="Unassembled WGS sequence"/>
</dbReference>